<dbReference type="InterPro" id="IPR036942">
    <property type="entry name" value="Beta-barrel_TonB_sf"/>
</dbReference>
<evidence type="ECO:0000259" key="10">
    <source>
        <dbReference type="Pfam" id="PF07715"/>
    </source>
</evidence>
<comment type="caution">
    <text evidence="12">The sequence shown here is derived from an EMBL/GenBank/DDBJ whole genome shotgun (WGS) entry which is preliminary data.</text>
</comment>
<comment type="similarity">
    <text evidence="8">Belongs to the TonB-dependent receptor family.</text>
</comment>
<dbReference type="GO" id="GO:0044718">
    <property type="term" value="P:siderophore transmembrane transport"/>
    <property type="evidence" value="ECO:0007669"/>
    <property type="project" value="TreeGrafter"/>
</dbReference>
<dbReference type="PANTHER" id="PTHR30069">
    <property type="entry name" value="TONB-DEPENDENT OUTER MEMBRANE RECEPTOR"/>
    <property type="match status" value="1"/>
</dbReference>
<evidence type="ECO:0000256" key="4">
    <source>
        <dbReference type="ARBA" id="ARBA00022692"/>
    </source>
</evidence>
<dbReference type="InterPro" id="IPR037066">
    <property type="entry name" value="Plug_dom_sf"/>
</dbReference>
<keyword evidence="2 8" id="KW-0813">Transport</keyword>
<dbReference type="GO" id="GO:0009279">
    <property type="term" value="C:cell outer membrane"/>
    <property type="evidence" value="ECO:0007669"/>
    <property type="project" value="UniProtKB-SubCell"/>
</dbReference>
<dbReference type="GO" id="GO:0015344">
    <property type="term" value="F:siderophore uptake transmembrane transporter activity"/>
    <property type="evidence" value="ECO:0007669"/>
    <property type="project" value="TreeGrafter"/>
</dbReference>
<accession>A0A6L9L1G4</accession>
<dbReference type="InterPro" id="IPR039426">
    <property type="entry name" value="TonB-dep_rcpt-like"/>
</dbReference>
<protein>
    <submittedName>
        <fullName evidence="12">TonB-dependent receptor</fullName>
    </submittedName>
</protein>
<name>A0A6L9L1G4_9BACT</name>
<keyword evidence="12" id="KW-0675">Receptor</keyword>
<evidence type="ECO:0000256" key="7">
    <source>
        <dbReference type="ARBA" id="ARBA00023237"/>
    </source>
</evidence>
<gene>
    <name evidence="12" type="ORF">GK108_05725</name>
</gene>
<comment type="subcellular location">
    <subcellularLocation>
        <location evidence="1 8">Cell outer membrane</location>
        <topology evidence="1 8">Multi-pass membrane protein</topology>
    </subcellularLocation>
</comment>
<evidence type="ECO:0000256" key="6">
    <source>
        <dbReference type="ARBA" id="ARBA00023136"/>
    </source>
</evidence>
<dbReference type="Pfam" id="PF07715">
    <property type="entry name" value="Plug"/>
    <property type="match status" value="1"/>
</dbReference>
<feature type="domain" description="TonB-dependent receptor plug" evidence="10">
    <location>
        <begin position="139"/>
        <end position="248"/>
    </location>
</feature>
<dbReference type="InterPro" id="IPR012910">
    <property type="entry name" value="Plug_dom"/>
</dbReference>
<evidence type="ECO:0000256" key="5">
    <source>
        <dbReference type="ARBA" id="ARBA00022729"/>
    </source>
</evidence>
<dbReference type="RefSeq" id="WP_163944237.1">
    <property type="nucleotide sequence ID" value="NZ_JAAFZH010000002.1"/>
</dbReference>
<dbReference type="InterPro" id="IPR041700">
    <property type="entry name" value="OMP_b-brl_3"/>
</dbReference>
<keyword evidence="7 8" id="KW-0998">Cell outer membrane</keyword>
<evidence type="ECO:0000256" key="9">
    <source>
        <dbReference type="SAM" id="SignalP"/>
    </source>
</evidence>
<sequence length="898" mass="99813">MKPAVYIALLATLLGILAINTEAIAQQGCGDYKIKDAQESYDRANFNGVFSSLMPCLENGFDDKQKILAYKLLALTYLAIDSTQQANSAIVQMLNYNPSYEPESDLLLPYRFVNLVNVVKESRTQSMQVTSVSKKPEDLYKAPATVMVLTEEDIRQRGYTDLEILFNDLPGFDVSRTYAITYSNVFQRGYRSDNTERTLFMVDGIEENDLWSNIVYWATQIPITNVKRIEIVYGPASTIYGANAFLGVVNVITKTPKEILGRKKATLSADIGYGTYNTRYMDVTAAAKAGGVTLSVTGRAYFSDLNDLSKYREYDYNPADYDSFNYSKALNFKGKSAAERYKILNSSTTTPYFTAVGDSVLVTAAGIEAARNLDKQALTQTLNGRSIGYTNELKTYYLKAKMSLDNLLISFETWNLSQGTVNSANDNSRAGARNGNVWRPLQSVFYAVYTNELIKDKLTLINTSQYRVTEIIDQSSTAVLKNYSNQGQILVTGDTLSAPSAVRLASNLVNQKKAYWETMYYYQHSNQFRNELRLMASPIPKLDVIGGFEFRSSSLQGDYKNILISRTLATPIDTSAKDYGKSSLDNTPGGNLFEVFNLGTFLQGTYAVNSLISLTVGGRYDYSRIRETGGYGSEFNPRIALVYTPGRLAFKAIYATAFQDASSKDRYALSSTRRLANPYLRPDHVANMELSVNYSLHNRTQLGITAYYSKFSDIVEETSVPYGNTTTQQKKNTGVANIMGVQANATFVLSEQFQVYANYTFTDATREDTLKKNETKRTNLVVGDIARHHVNAGINGNFLNKRLNANLRFNYVGAKPVGPGTSVATNTMQPNGEFPAYMLLNGAISYQVNRVVTAQLVGNNLLNKEYSDPGARSANGISQGYRTPQKGINGMIRFFISL</sequence>
<feature type="signal peptide" evidence="9">
    <location>
        <begin position="1"/>
        <end position="25"/>
    </location>
</feature>
<keyword evidence="3 8" id="KW-1134">Transmembrane beta strand</keyword>
<keyword evidence="5 9" id="KW-0732">Signal</keyword>
<organism evidence="12 13">
    <name type="scientific">Spirosoma terrae</name>
    <dbReference type="NCBI Taxonomy" id="1968276"/>
    <lineage>
        <taxon>Bacteria</taxon>
        <taxon>Pseudomonadati</taxon>
        <taxon>Bacteroidota</taxon>
        <taxon>Cytophagia</taxon>
        <taxon>Cytophagales</taxon>
        <taxon>Cytophagaceae</taxon>
        <taxon>Spirosoma</taxon>
    </lineage>
</organism>
<keyword evidence="4 8" id="KW-0812">Transmembrane</keyword>
<keyword evidence="6 8" id="KW-0472">Membrane</keyword>
<feature type="chain" id="PRO_5027034535" evidence="9">
    <location>
        <begin position="26"/>
        <end position="898"/>
    </location>
</feature>
<dbReference type="Pfam" id="PF14905">
    <property type="entry name" value="OMP_b-brl_3"/>
    <property type="match status" value="1"/>
</dbReference>
<dbReference type="Proteomes" id="UP000474175">
    <property type="component" value="Unassembled WGS sequence"/>
</dbReference>
<evidence type="ECO:0000313" key="13">
    <source>
        <dbReference type="Proteomes" id="UP000474175"/>
    </source>
</evidence>
<reference evidence="12 13" key="1">
    <citation type="submission" date="2020-02" db="EMBL/GenBank/DDBJ databases">
        <title>Draft genome sequence of two Spirosoma agri KCTC 52727 and Spirosoma terrae KCTC 52035.</title>
        <authorList>
            <person name="Rojas J."/>
            <person name="Ambika Manirajan B."/>
            <person name="Suarez C."/>
            <person name="Ratering S."/>
            <person name="Schnell S."/>
        </authorList>
    </citation>
    <scope>NUCLEOTIDE SEQUENCE [LARGE SCALE GENOMIC DNA]</scope>
    <source>
        <strain evidence="12 13">KCTC 52035</strain>
    </source>
</reference>
<evidence type="ECO:0000256" key="1">
    <source>
        <dbReference type="ARBA" id="ARBA00004571"/>
    </source>
</evidence>
<dbReference type="Gene3D" id="2.170.130.10">
    <property type="entry name" value="TonB-dependent receptor, plug domain"/>
    <property type="match status" value="1"/>
</dbReference>
<dbReference type="PANTHER" id="PTHR30069:SF29">
    <property type="entry name" value="HEMOGLOBIN AND HEMOGLOBIN-HAPTOGLOBIN-BINDING PROTEIN 1-RELATED"/>
    <property type="match status" value="1"/>
</dbReference>
<dbReference type="PROSITE" id="PS52016">
    <property type="entry name" value="TONB_DEPENDENT_REC_3"/>
    <property type="match status" value="1"/>
</dbReference>
<evidence type="ECO:0000256" key="8">
    <source>
        <dbReference type="PROSITE-ProRule" id="PRU01360"/>
    </source>
</evidence>
<evidence type="ECO:0000313" key="12">
    <source>
        <dbReference type="EMBL" id="NDU94365.1"/>
    </source>
</evidence>
<evidence type="ECO:0000256" key="3">
    <source>
        <dbReference type="ARBA" id="ARBA00022452"/>
    </source>
</evidence>
<dbReference type="AlphaFoldDB" id="A0A6L9L1G4"/>
<evidence type="ECO:0000256" key="2">
    <source>
        <dbReference type="ARBA" id="ARBA00022448"/>
    </source>
</evidence>
<feature type="domain" description="Outer membrane protein beta-barrel" evidence="11">
    <location>
        <begin position="676"/>
        <end position="883"/>
    </location>
</feature>
<dbReference type="EMBL" id="JAAFZH010000002">
    <property type="protein sequence ID" value="NDU94365.1"/>
    <property type="molecule type" value="Genomic_DNA"/>
</dbReference>
<dbReference type="SUPFAM" id="SSF56935">
    <property type="entry name" value="Porins"/>
    <property type="match status" value="1"/>
</dbReference>
<dbReference type="Gene3D" id="2.40.170.20">
    <property type="entry name" value="TonB-dependent receptor, beta-barrel domain"/>
    <property type="match status" value="1"/>
</dbReference>
<proteinExistence type="inferred from homology"/>
<keyword evidence="13" id="KW-1185">Reference proteome</keyword>
<evidence type="ECO:0000259" key="11">
    <source>
        <dbReference type="Pfam" id="PF14905"/>
    </source>
</evidence>